<protein>
    <submittedName>
        <fullName evidence="1">Uncharacterized protein</fullName>
    </submittedName>
</protein>
<dbReference type="AlphaFoldDB" id="A0A0D8Y4A2"/>
<dbReference type="EMBL" id="KN716196">
    <property type="protein sequence ID" value="KJH50824.1"/>
    <property type="molecule type" value="Genomic_DNA"/>
</dbReference>
<gene>
    <name evidence="1" type="ORF">DICVIV_02974</name>
</gene>
<keyword evidence="2" id="KW-1185">Reference proteome</keyword>
<dbReference type="Proteomes" id="UP000053766">
    <property type="component" value="Unassembled WGS sequence"/>
</dbReference>
<evidence type="ECO:0000313" key="2">
    <source>
        <dbReference type="Proteomes" id="UP000053766"/>
    </source>
</evidence>
<accession>A0A0D8Y4A2</accession>
<evidence type="ECO:0000313" key="1">
    <source>
        <dbReference type="EMBL" id="KJH50824.1"/>
    </source>
</evidence>
<proteinExistence type="predicted"/>
<name>A0A0D8Y4A2_DICVI</name>
<reference evidence="1 2" key="1">
    <citation type="submission" date="2013-11" db="EMBL/GenBank/DDBJ databases">
        <title>Draft genome of the bovine lungworm Dictyocaulus viviparus.</title>
        <authorList>
            <person name="Mitreva M."/>
        </authorList>
    </citation>
    <scope>NUCLEOTIDE SEQUENCE [LARGE SCALE GENOMIC DNA]</scope>
    <source>
        <strain evidence="1 2">HannoverDv2000</strain>
    </source>
</reference>
<reference evidence="2" key="2">
    <citation type="journal article" date="2016" name="Sci. Rep.">
        <title>Dictyocaulus viviparus genome, variome and transcriptome elucidate lungworm biology and support future intervention.</title>
        <authorList>
            <person name="McNulty S.N."/>
            <person name="Strube C."/>
            <person name="Rosa B.A."/>
            <person name="Martin J.C."/>
            <person name="Tyagi R."/>
            <person name="Choi Y.J."/>
            <person name="Wang Q."/>
            <person name="Hallsworth Pepin K."/>
            <person name="Zhang X."/>
            <person name="Ozersky P."/>
            <person name="Wilson R.K."/>
            <person name="Sternberg P.W."/>
            <person name="Gasser R.B."/>
            <person name="Mitreva M."/>
        </authorList>
    </citation>
    <scope>NUCLEOTIDE SEQUENCE [LARGE SCALE GENOMIC DNA]</scope>
    <source>
        <strain evidence="2">HannoverDv2000</strain>
    </source>
</reference>
<organism evidence="1 2">
    <name type="scientific">Dictyocaulus viviparus</name>
    <name type="common">Bovine lungworm</name>
    <dbReference type="NCBI Taxonomy" id="29172"/>
    <lineage>
        <taxon>Eukaryota</taxon>
        <taxon>Metazoa</taxon>
        <taxon>Ecdysozoa</taxon>
        <taxon>Nematoda</taxon>
        <taxon>Chromadorea</taxon>
        <taxon>Rhabditida</taxon>
        <taxon>Rhabditina</taxon>
        <taxon>Rhabditomorpha</taxon>
        <taxon>Strongyloidea</taxon>
        <taxon>Metastrongylidae</taxon>
        <taxon>Dictyocaulus</taxon>
    </lineage>
</organism>
<sequence length="127" mass="13790">MTHPGSCACDPSSESALFSRASSCLPGSPVVLSPPPFPPSATALLAVVLLMVAAEADPLPPPLVAVIVKNIWTLDYFLSSIVLMRYHFVSIAISTFFYGTSTYEEIFDYNLPSNSSYTFYRKNSVNT</sequence>